<name>A0A4Q4ZF63_9ACTN</name>
<evidence type="ECO:0000313" key="4">
    <source>
        <dbReference type="Proteomes" id="UP000295198"/>
    </source>
</evidence>
<organism evidence="3 4">
    <name type="scientific">Nocardioides guangzhouensis</name>
    <dbReference type="NCBI Taxonomy" id="2497878"/>
    <lineage>
        <taxon>Bacteria</taxon>
        <taxon>Bacillati</taxon>
        <taxon>Actinomycetota</taxon>
        <taxon>Actinomycetes</taxon>
        <taxon>Propionibacteriales</taxon>
        <taxon>Nocardioidaceae</taxon>
        <taxon>Nocardioides</taxon>
    </lineage>
</organism>
<protein>
    <submittedName>
        <fullName evidence="3">Cellulose synthase</fullName>
    </submittedName>
</protein>
<evidence type="ECO:0000313" key="3">
    <source>
        <dbReference type="EMBL" id="RYP86046.1"/>
    </source>
</evidence>
<sequence>MLDDAAWLALTAALTVLGALYTVRAGRKRGSAAAVRGVAITLLPPAAFLTGTLELVTDVTTATVDWATGLVFNPFMWFGLVLAGLSVVLFGVSSRMSGRQQAQQQKKSGGAVSAPATGKGLPPSSGRKAEPIIDDDLADIEAILKKRGIT</sequence>
<dbReference type="EMBL" id="SDKM01000013">
    <property type="protein sequence ID" value="RYP86046.1"/>
    <property type="molecule type" value="Genomic_DNA"/>
</dbReference>
<feature type="transmembrane region" description="Helical" evidence="2">
    <location>
        <begin position="75"/>
        <end position="92"/>
    </location>
</feature>
<accession>A0A4Q4ZF63</accession>
<feature type="compositionally biased region" description="Low complexity" evidence="1">
    <location>
        <begin position="100"/>
        <end position="111"/>
    </location>
</feature>
<feature type="transmembrane region" description="Helical" evidence="2">
    <location>
        <begin position="6"/>
        <end position="23"/>
    </location>
</feature>
<keyword evidence="2" id="KW-1133">Transmembrane helix</keyword>
<keyword evidence="4" id="KW-1185">Reference proteome</keyword>
<reference evidence="3 4" key="1">
    <citation type="submission" date="2019-01" db="EMBL/GenBank/DDBJ databases">
        <title>Nocardioides guangzhouensis sp. nov., an actinobacterium isolated from soil.</title>
        <authorList>
            <person name="Fu Y."/>
            <person name="Cai Y."/>
            <person name="Lin Z."/>
            <person name="Chen P."/>
        </authorList>
    </citation>
    <scope>NUCLEOTIDE SEQUENCE [LARGE SCALE GENOMIC DNA]</scope>
    <source>
        <strain evidence="3 4">130</strain>
    </source>
</reference>
<evidence type="ECO:0000256" key="2">
    <source>
        <dbReference type="SAM" id="Phobius"/>
    </source>
</evidence>
<evidence type="ECO:0000256" key="1">
    <source>
        <dbReference type="SAM" id="MobiDB-lite"/>
    </source>
</evidence>
<proteinExistence type="predicted"/>
<keyword evidence="2" id="KW-0812">Transmembrane</keyword>
<keyword evidence="2" id="KW-0472">Membrane</keyword>
<dbReference type="OrthoDB" id="3829203at2"/>
<feature type="transmembrane region" description="Helical" evidence="2">
    <location>
        <begin position="35"/>
        <end position="55"/>
    </location>
</feature>
<dbReference type="RefSeq" id="WP_134716958.1">
    <property type="nucleotide sequence ID" value="NZ_SDKM01000013.1"/>
</dbReference>
<feature type="region of interest" description="Disordered" evidence="1">
    <location>
        <begin position="100"/>
        <end position="132"/>
    </location>
</feature>
<dbReference type="Proteomes" id="UP000295198">
    <property type="component" value="Unassembled WGS sequence"/>
</dbReference>
<comment type="caution">
    <text evidence="3">The sequence shown here is derived from an EMBL/GenBank/DDBJ whole genome shotgun (WGS) entry which is preliminary data.</text>
</comment>
<gene>
    <name evidence="3" type="ORF">EKO23_10510</name>
</gene>
<dbReference type="AlphaFoldDB" id="A0A4Q4ZF63"/>